<name>A0ABR3PC22_9PEZI</name>
<feature type="transmembrane region" description="Helical" evidence="8">
    <location>
        <begin position="507"/>
        <end position="530"/>
    </location>
</feature>
<feature type="compositionally biased region" description="Acidic residues" evidence="9">
    <location>
        <begin position="289"/>
        <end position="301"/>
    </location>
</feature>
<keyword evidence="6 8" id="KW-0472">Membrane</keyword>
<dbReference type="PRINTS" id="PR00626">
    <property type="entry name" value="CALRETICULIN"/>
</dbReference>
<keyword evidence="3 8" id="KW-0812">Transmembrane</keyword>
<evidence type="ECO:0000256" key="9">
    <source>
        <dbReference type="SAM" id="MobiDB-lite"/>
    </source>
</evidence>
<reference evidence="10 11" key="1">
    <citation type="submission" date="2024-07" db="EMBL/GenBank/DDBJ databases">
        <title>Draft sequence of the Neodothiora populina.</title>
        <authorList>
            <person name="Drown D.D."/>
            <person name="Schuette U.S."/>
            <person name="Buechlein A.B."/>
            <person name="Rusch D.R."/>
            <person name="Winton L.W."/>
            <person name="Adams G.A."/>
        </authorList>
    </citation>
    <scope>NUCLEOTIDE SEQUENCE [LARGE SCALE GENOMIC DNA]</scope>
    <source>
        <strain evidence="10 11">CPC 39397</strain>
    </source>
</reference>
<dbReference type="PANTHER" id="PTHR11073">
    <property type="entry name" value="CALRETICULIN AND CALNEXIN"/>
    <property type="match status" value="1"/>
</dbReference>
<evidence type="ECO:0000256" key="7">
    <source>
        <dbReference type="ARBA" id="ARBA00023186"/>
    </source>
</evidence>
<evidence type="ECO:0000256" key="6">
    <source>
        <dbReference type="ARBA" id="ARBA00023136"/>
    </source>
</evidence>
<feature type="compositionally biased region" description="Basic and acidic residues" evidence="9">
    <location>
        <begin position="448"/>
        <end position="466"/>
    </location>
</feature>
<feature type="region of interest" description="Disordered" evidence="9">
    <location>
        <begin position="247"/>
        <end position="334"/>
    </location>
</feature>
<evidence type="ECO:0000256" key="8">
    <source>
        <dbReference type="RuleBase" id="RU362126"/>
    </source>
</evidence>
<dbReference type="EMBL" id="JBFMKM010000010">
    <property type="protein sequence ID" value="KAL1303708.1"/>
    <property type="molecule type" value="Genomic_DNA"/>
</dbReference>
<dbReference type="InterPro" id="IPR018124">
    <property type="entry name" value="Calret/calnex_CS"/>
</dbReference>
<comment type="similarity">
    <text evidence="2 8">Belongs to the calreticulin family.</text>
</comment>
<dbReference type="InterPro" id="IPR009033">
    <property type="entry name" value="Calreticulin/calnexin_P_dom_sf"/>
</dbReference>
<keyword evidence="4 8" id="KW-0256">Endoplasmic reticulum</keyword>
<dbReference type="Proteomes" id="UP001562354">
    <property type="component" value="Unassembled WGS sequence"/>
</dbReference>
<feature type="signal peptide" evidence="8">
    <location>
        <begin position="1"/>
        <end position="18"/>
    </location>
</feature>
<dbReference type="SUPFAM" id="SSF49899">
    <property type="entry name" value="Concanavalin A-like lectins/glucanases"/>
    <property type="match status" value="1"/>
</dbReference>
<evidence type="ECO:0000256" key="1">
    <source>
        <dbReference type="ARBA" id="ARBA00004389"/>
    </source>
</evidence>
<dbReference type="Gene3D" id="2.60.120.200">
    <property type="match status" value="1"/>
</dbReference>
<evidence type="ECO:0000256" key="4">
    <source>
        <dbReference type="ARBA" id="ARBA00022824"/>
    </source>
</evidence>
<accession>A0ABR3PC22</accession>
<dbReference type="InterPro" id="IPR001580">
    <property type="entry name" value="Calret/calnex"/>
</dbReference>
<keyword evidence="8" id="KW-0732">Signal</keyword>
<sequence length="578" mass="63796">MRVNALLALGLCAAVSRADVLEDLEDTATEASSSVASAVESVTSSAVSKPTFTPTTLKAPFLEQFTEDWDSRWQASHAKKEGTEEEWAYVGTWSVEEPSVLRGIEGDKGLVLKDKAAHHAISAKFPKAINNKDNTLVVQYEAKFQAGLECGGAYMKLLQDNKALHAEEFSNASPYIIMFGPDKCGSTNKVHFIFRHKNPKTGEYEEKHLKTPPMARVSKQTSLYTLIVNPDQTFEIKIDGDSVKKGSLLEDFTPSVNPEKEIDDAKDKKPEDWVEEAKIPDPKATKPEDWDEDAPFEIVDEEATKPGDWLENEPSRVPDPEAEKPEDWDDEEDGDWIPPMVPNPKCEEVSGCGPWEPPMIRNPEYKGKWTAPLIDNPAYKGTWAPRKIANPDYFEDKTPANFEPIGAIGFELWTMQNDILFDNIYIGHSVEDALALQKETFDIKNQVEKAEEEATKPKKDETKEPPKSPMDLKFMDDPVFYVKEKFDLFIAIAQRDPVQAIKFVPEVAGGLAVLAITVLALIAGAIGGGAKAAPSKEEIKAKAEAAKGKAAEVAEGVTSSAQAVQAEVKQRTTRSSAE</sequence>
<dbReference type="Gene3D" id="2.10.250.10">
    <property type="entry name" value="Calreticulin/calnexin, P domain"/>
    <property type="match status" value="1"/>
</dbReference>
<feature type="chain" id="PRO_5045011365" description="Calnexin" evidence="8">
    <location>
        <begin position="19"/>
        <end position="578"/>
    </location>
</feature>
<keyword evidence="5 8" id="KW-1133">Transmembrane helix</keyword>
<feature type="compositionally biased region" description="Basic and acidic residues" evidence="9">
    <location>
        <begin position="258"/>
        <end position="288"/>
    </location>
</feature>
<evidence type="ECO:0008006" key="12">
    <source>
        <dbReference type="Google" id="ProtNLM"/>
    </source>
</evidence>
<organism evidence="10 11">
    <name type="scientific">Neodothiora populina</name>
    <dbReference type="NCBI Taxonomy" id="2781224"/>
    <lineage>
        <taxon>Eukaryota</taxon>
        <taxon>Fungi</taxon>
        <taxon>Dikarya</taxon>
        <taxon>Ascomycota</taxon>
        <taxon>Pezizomycotina</taxon>
        <taxon>Dothideomycetes</taxon>
        <taxon>Dothideomycetidae</taxon>
        <taxon>Dothideales</taxon>
        <taxon>Dothioraceae</taxon>
        <taxon>Neodothiora</taxon>
    </lineage>
</organism>
<dbReference type="Pfam" id="PF00262">
    <property type="entry name" value="Calreticulin"/>
    <property type="match status" value="1"/>
</dbReference>
<protein>
    <recommendedName>
        <fullName evidence="12">Calnexin</fullName>
    </recommendedName>
</protein>
<dbReference type="RefSeq" id="XP_069199983.1">
    <property type="nucleotide sequence ID" value="XM_069347113.1"/>
</dbReference>
<gene>
    <name evidence="10" type="ORF">AAFC00_007060</name>
</gene>
<evidence type="ECO:0000313" key="10">
    <source>
        <dbReference type="EMBL" id="KAL1303708.1"/>
    </source>
</evidence>
<evidence type="ECO:0000256" key="5">
    <source>
        <dbReference type="ARBA" id="ARBA00022989"/>
    </source>
</evidence>
<comment type="caution">
    <text evidence="10">The sequence shown here is derived from an EMBL/GenBank/DDBJ whole genome shotgun (WGS) entry which is preliminary data.</text>
</comment>
<evidence type="ECO:0000256" key="2">
    <source>
        <dbReference type="ARBA" id="ARBA00010983"/>
    </source>
</evidence>
<dbReference type="PROSITE" id="PS00805">
    <property type="entry name" value="CALRETICULIN_REPEAT"/>
    <property type="match status" value="1"/>
</dbReference>
<proteinExistence type="inferred from homology"/>
<dbReference type="SUPFAM" id="SSF63887">
    <property type="entry name" value="P-domain of calnexin/calreticulin"/>
    <property type="match status" value="1"/>
</dbReference>
<keyword evidence="7 8" id="KW-0143">Chaperone</keyword>
<dbReference type="PROSITE" id="PS00804">
    <property type="entry name" value="CALRETICULIN_2"/>
    <property type="match status" value="1"/>
</dbReference>
<comment type="subcellular location">
    <subcellularLocation>
        <location evidence="1">Endoplasmic reticulum membrane</location>
        <topology evidence="1">Single-pass membrane protein</topology>
    </subcellularLocation>
</comment>
<dbReference type="GeneID" id="95980759"/>
<feature type="compositionally biased region" description="Basic and acidic residues" evidence="9">
    <location>
        <begin position="313"/>
        <end position="325"/>
    </location>
</feature>
<dbReference type="PANTHER" id="PTHR11073:SF1">
    <property type="entry name" value="CALNEXIN 14D-RELATED"/>
    <property type="match status" value="1"/>
</dbReference>
<evidence type="ECO:0000313" key="11">
    <source>
        <dbReference type="Proteomes" id="UP001562354"/>
    </source>
</evidence>
<evidence type="ECO:0000256" key="3">
    <source>
        <dbReference type="ARBA" id="ARBA00022692"/>
    </source>
</evidence>
<dbReference type="InterPro" id="IPR013320">
    <property type="entry name" value="ConA-like_dom_sf"/>
</dbReference>
<keyword evidence="11" id="KW-1185">Reference proteome</keyword>
<feature type="region of interest" description="Disordered" evidence="9">
    <location>
        <begin position="448"/>
        <end position="469"/>
    </location>
</feature>